<dbReference type="EMBL" id="SRLA01000001">
    <property type="protein sequence ID" value="TGE09566.1"/>
    <property type="molecule type" value="Genomic_DNA"/>
</dbReference>
<accession>A0A4Z0PA93</accession>
<reference evidence="2 3" key="1">
    <citation type="submission" date="2019-04" db="EMBL/GenBank/DDBJ databases">
        <authorList>
            <person name="Feng G."/>
            <person name="Zhang J."/>
            <person name="Zhu H."/>
        </authorList>
    </citation>
    <scope>NUCLEOTIDE SEQUENCE [LARGE SCALE GENOMIC DNA]</scope>
    <source>
        <strain evidence="2 3">92R-1</strain>
    </source>
</reference>
<dbReference type="InterPro" id="IPR018551">
    <property type="entry name" value="DUF2007"/>
</dbReference>
<dbReference type="InterPro" id="IPR011322">
    <property type="entry name" value="N-reg_PII-like_a/b"/>
</dbReference>
<evidence type="ECO:0000313" key="2">
    <source>
        <dbReference type="EMBL" id="TGE09566.1"/>
    </source>
</evidence>
<dbReference type="SUPFAM" id="SSF54913">
    <property type="entry name" value="GlnB-like"/>
    <property type="match status" value="1"/>
</dbReference>
<evidence type="ECO:0000259" key="1">
    <source>
        <dbReference type="Pfam" id="PF09413"/>
    </source>
</evidence>
<keyword evidence="3" id="KW-1185">Reference proteome</keyword>
<evidence type="ECO:0000313" key="3">
    <source>
        <dbReference type="Proteomes" id="UP000298337"/>
    </source>
</evidence>
<gene>
    <name evidence="2" type="ORF">EU556_01655</name>
</gene>
<organism evidence="2 3">
    <name type="scientific">Hymenobacter fodinae</name>
    <dbReference type="NCBI Taxonomy" id="2510796"/>
    <lineage>
        <taxon>Bacteria</taxon>
        <taxon>Pseudomonadati</taxon>
        <taxon>Bacteroidota</taxon>
        <taxon>Cytophagia</taxon>
        <taxon>Cytophagales</taxon>
        <taxon>Hymenobacteraceae</taxon>
        <taxon>Hymenobacter</taxon>
    </lineage>
</organism>
<sequence length="192" mass="21031">MGCSPNVYQGSGPVPVNSTHTFSTKRSTHLGASFVRVVVHLCVPFSLGLPLMTSALPAEPAVVLLSTFADSFAAHLAKSQLDAEDIPCFLSNEHRPYGPVSGGVRLYVREQDVLAAQELLQPQHSPMHALPEQPDGLEDAAPRCPRCHHHDVVCRHTPQPTDSLFTKLRLWLLAPEAPQCHCFNCGHEFELK</sequence>
<dbReference type="OrthoDB" id="8480302at2"/>
<name>A0A4Z0PA93_9BACT</name>
<dbReference type="AlphaFoldDB" id="A0A4Z0PA93"/>
<comment type="caution">
    <text evidence="2">The sequence shown here is derived from an EMBL/GenBank/DDBJ whole genome shotgun (WGS) entry which is preliminary data.</text>
</comment>
<dbReference type="Proteomes" id="UP000298337">
    <property type="component" value="Unassembled WGS sequence"/>
</dbReference>
<proteinExistence type="predicted"/>
<feature type="domain" description="DUF2007" evidence="1">
    <location>
        <begin position="65"/>
        <end position="121"/>
    </location>
</feature>
<dbReference type="Pfam" id="PF09413">
    <property type="entry name" value="DUF2007"/>
    <property type="match status" value="1"/>
</dbReference>
<protein>
    <submittedName>
        <fullName evidence="2">DUF2007 domain-containing protein</fullName>
    </submittedName>
</protein>